<sequence length="229" mass="25784">MGIFDKDRDSDKEKSVRINAVSPFEVTDTLSTIADVVSRTNDVTYDVWNRLRGWGDGFATLLEGVPTGGVVRRENALVAKGIPPVDAYEECRKREGLAVWDQNGWWHCLFPRAQVKDSVLLAKEDVEADTDHRYGVFFRNIDDLLSWKATMRANTRGHWETTFSGDDGSDDGDIVSRVHSSWSKTLPNGDIERQVTEKVRKRDGSKVVTERHEIIAPDGTIKESSETSK</sequence>
<dbReference type="Proteomes" id="UP000307173">
    <property type="component" value="Unassembled WGS sequence"/>
</dbReference>
<comment type="caution">
    <text evidence="1">The sequence shown here is derived from an EMBL/GenBank/DDBJ whole genome shotgun (WGS) entry which is preliminary data.</text>
</comment>
<evidence type="ECO:0000313" key="2">
    <source>
        <dbReference type="Proteomes" id="UP000307173"/>
    </source>
</evidence>
<dbReference type="InterPro" id="IPR035187">
    <property type="entry name" value="Mpm1"/>
</dbReference>
<name>A0A4T0X751_9ASCO</name>
<evidence type="ECO:0000313" key="1">
    <source>
        <dbReference type="EMBL" id="TID30822.1"/>
    </source>
</evidence>
<proteinExistence type="predicted"/>
<reference evidence="1 2" key="1">
    <citation type="journal article" date="2019" name="Front. Genet.">
        <title>Whole-Genome Sequencing of the Opportunistic Yeast Pathogen Candida inconspicua Uncovers Its Hybrid Origin.</title>
        <authorList>
            <person name="Mixao V."/>
            <person name="Hansen A.P."/>
            <person name="Saus E."/>
            <person name="Boekhout T."/>
            <person name="Lass-Florl C."/>
            <person name="Gabaldon T."/>
        </authorList>
    </citation>
    <scope>NUCLEOTIDE SEQUENCE [LARGE SCALE GENOMIC DNA]</scope>
    <source>
        <strain evidence="1 2">CBS 180</strain>
    </source>
</reference>
<dbReference type="OrthoDB" id="4044171at2759"/>
<protein>
    <submittedName>
        <fullName evidence="1">Uncharacterized protein</fullName>
    </submittedName>
</protein>
<gene>
    <name evidence="1" type="ORF">CANINC_000587</name>
</gene>
<accession>A0A4T0X751</accession>
<dbReference type="Pfam" id="PF17234">
    <property type="entry name" value="MPM1"/>
    <property type="match status" value="1"/>
</dbReference>
<organism evidence="1 2">
    <name type="scientific">Pichia inconspicua</name>
    <dbReference type="NCBI Taxonomy" id="52247"/>
    <lineage>
        <taxon>Eukaryota</taxon>
        <taxon>Fungi</taxon>
        <taxon>Dikarya</taxon>
        <taxon>Ascomycota</taxon>
        <taxon>Saccharomycotina</taxon>
        <taxon>Pichiomycetes</taxon>
        <taxon>Pichiales</taxon>
        <taxon>Pichiaceae</taxon>
        <taxon>Pichia</taxon>
    </lineage>
</organism>
<keyword evidence="2" id="KW-1185">Reference proteome</keyword>
<dbReference type="EMBL" id="SELW01000118">
    <property type="protein sequence ID" value="TID30822.1"/>
    <property type="molecule type" value="Genomic_DNA"/>
</dbReference>
<dbReference type="AlphaFoldDB" id="A0A4T0X751"/>